<evidence type="ECO:0000256" key="2">
    <source>
        <dbReference type="ARBA" id="ARBA00022692"/>
    </source>
</evidence>
<comment type="similarity">
    <text evidence="5">Belongs to the binding-protein-dependent transport system permease family.</text>
</comment>
<feature type="transmembrane region" description="Helical" evidence="5">
    <location>
        <begin position="202"/>
        <end position="223"/>
    </location>
</feature>
<dbReference type="PANTHER" id="PTHR30614:SF43">
    <property type="entry name" value="L-CYSTINE TRANSPORT SYSTEM PERMEASE PROTEIN TCYM"/>
    <property type="match status" value="1"/>
</dbReference>
<comment type="subcellular location">
    <subcellularLocation>
        <location evidence="1 5">Cell membrane</location>
        <topology evidence="1 5">Multi-pass membrane protein</topology>
    </subcellularLocation>
</comment>
<name>F5YK79_TREPZ</name>
<dbReference type="KEGG" id="tpi:TREPR_3338"/>
<keyword evidence="8" id="KW-1185">Reference proteome</keyword>
<feature type="domain" description="ABC transmembrane type-1" evidence="6">
    <location>
        <begin position="19"/>
        <end position="220"/>
    </location>
</feature>
<keyword evidence="4 5" id="KW-0472">Membrane</keyword>
<evidence type="ECO:0000259" key="6">
    <source>
        <dbReference type="PROSITE" id="PS50928"/>
    </source>
</evidence>
<evidence type="ECO:0000313" key="8">
    <source>
        <dbReference type="Proteomes" id="UP000009223"/>
    </source>
</evidence>
<sequence>MSFDFVFMLKVIRIAAARIPATLIVATIPLLIGCIIGLPIALARFFRVRILSSFLKWTVTILKGIPVVLFLLTFYVLIGRYFDVVMQYFHINFGFKDLNKGLIVVAALSIPACVSLSEVFRGALASVKNGQFDAAYSIGHSRNAALWRIILPQAFPVSLPMICNMYIGFVKAASLASMVSVIDVLNAAIIAATMNYRYLEAYVAAALIYWLLCVVIERIFIFLEKWFGKKIREAAV</sequence>
<feature type="transmembrane region" description="Helical" evidence="5">
    <location>
        <begin position="102"/>
        <end position="124"/>
    </location>
</feature>
<evidence type="ECO:0000256" key="5">
    <source>
        <dbReference type="RuleBase" id="RU363032"/>
    </source>
</evidence>
<reference evidence="8" key="1">
    <citation type="submission" date="2009-12" db="EMBL/GenBank/DDBJ databases">
        <title>Complete sequence of Treponema primitia strain ZAS-2.</title>
        <authorList>
            <person name="Tetu S.G."/>
            <person name="Matson E."/>
            <person name="Ren Q."/>
            <person name="Seshadri R."/>
            <person name="Elbourne L."/>
            <person name="Hassan K.A."/>
            <person name="Durkin A."/>
            <person name="Radune D."/>
            <person name="Mohamoud Y."/>
            <person name="Shay R."/>
            <person name="Jin S."/>
            <person name="Zhang X."/>
            <person name="Lucey K."/>
            <person name="Ballor N.R."/>
            <person name="Ottesen E."/>
            <person name="Rosenthal R."/>
            <person name="Allen A."/>
            <person name="Leadbetter J.R."/>
            <person name="Paulsen I.T."/>
        </authorList>
    </citation>
    <scope>NUCLEOTIDE SEQUENCE [LARGE SCALE GENOMIC DNA]</scope>
    <source>
        <strain evidence="8">ATCC BAA-887 / DSM 12427 / ZAS-2</strain>
    </source>
</reference>
<accession>F5YK79</accession>
<dbReference type="EMBL" id="CP001843">
    <property type="protein sequence ID" value="AEF85037.1"/>
    <property type="molecule type" value="Genomic_DNA"/>
</dbReference>
<dbReference type="RefSeq" id="WP_015706940.1">
    <property type="nucleotide sequence ID" value="NC_015578.1"/>
</dbReference>
<feature type="transmembrane region" description="Helical" evidence="5">
    <location>
        <begin position="144"/>
        <end position="163"/>
    </location>
</feature>
<dbReference type="OrthoDB" id="9787841at2"/>
<dbReference type="Pfam" id="PF00528">
    <property type="entry name" value="BPD_transp_1"/>
    <property type="match status" value="1"/>
</dbReference>
<keyword evidence="3 5" id="KW-1133">Transmembrane helix</keyword>
<feature type="transmembrane region" description="Helical" evidence="5">
    <location>
        <begin position="21"/>
        <end position="41"/>
    </location>
</feature>
<dbReference type="Proteomes" id="UP000009223">
    <property type="component" value="Chromosome"/>
</dbReference>
<dbReference type="HOGENOM" id="CLU_019602_1_4_12"/>
<evidence type="ECO:0000256" key="1">
    <source>
        <dbReference type="ARBA" id="ARBA00004651"/>
    </source>
</evidence>
<dbReference type="STRING" id="545694.TREPR_3338"/>
<dbReference type="SUPFAM" id="SSF161098">
    <property type="entry name" value="MetI-like"/>
    <property type="match status" value="1"/>
</dbReference>
<keyword evidence="5" id="KW-0813">Transport</keyword>
<dbReference type="PANTHER" id="PTHR30614">
    <property type="entry name" value="MEMBRANE COMPONENT OF AMINO ACID ABC TRANSPORTER"/>
    <property type="match status" value="1"/>
</dbReference>
<dbReference type="InterPro" id="IPR000515">
    <property type="entry name" value="MetI-like"/>
</dbReference>
<proteinExistence type="inferred from homology"/>
<dbReference type="GO" id="GO:0055085">
    <property type="term" value="P:transmembrane transport"/>
    <property type="evidence" value="ECO:0007669"/>
    <property type="project" value="InterPro"/>
</dbReference>
<reference evidence="7 8" key="2">
    <citation type="journal article" date="2011" name="ISME J.">
        <title>RNA-seq reveals cooperative metabolic interactions between two termite-gut spirochete species in co-culture.</title>
        <authorList>
            <person name="Rosenthal A.Z."/>
            <person name="Matson E.G."/>
            <person name="Eldar A."/>
            <person name="Leadbetter J.R."/>
        </authorList>
    </citation>
    <scope>NUCLEOTIDE SEQUENCE [LARGE SCALE GENOMIC DNA]</scope>
    <source>
        <strain evidence="8">ATCC BAA-887 / DSM 12427 / ZAS-2</strain>
    </source>
</reference>
<feature type="transmembrane region" description="Helical" evidence="5">
    <location>
        <begin position="61"/>
        <end position="82"/>
    </location>
</feature>
<keyword evidence="2 5" id="KW-0812">Transmembrane</keyword>
<dbReference type="AlphaFoldDB" id="F5YK79"/>
<gene>
    <name evidence="7" type="ordered locus">TREPR_3338</name>
</gene>
<dbReference type="InterPro" id="IPR035906">
    <property type="entry name" value="MetI-like_sf"/>
</dbReference>
<dbReference type="InterPro" id="IPR043429">
    <property type="entry name" value="ArtM/GltK/GlnP/TcyL/YhdX-like"/>
</dbReference>
<dbReference type="eggNOG" id="COG0765">
    <property type="taxonomic scope" value="Bacteria"/>
</dbReference>
<dbReference type="GO" id="GO:0005886">
    <property type="term" value="C:plasma membrane"/>
    <property type="evidence" value="ECO:0007669"/>
    <property type="project" value="UniProtKB-SubCell"/>
</dbReference>
<evidence type="ECO:0000256" key="3">
    <source>
        <dbReference type="ARBA" id="ARBA00022989"/>
    </source>
</evidence>
<dbReference type="Gene3D" id="1.10.3720.10">
    <property type="entry name" value="MetI-like"/>
    <property type="match status" value="1"/>
</dbReference>
<evidence type="ECO:0000256" key="4">
    <source>
        <dbReference type="ARBA" id="ARBA00023136"/>
    </source>
</evidence>
<evidence type="ECO:0000313" key="7">
    <source>
        <dbReference type="EMBL" id="AEF85037.1"/>
    </source>
</evidence>
<dbReference type="GO" id="GO:0006865">
    <property type="term" value="P:amino acid transport"/>
    <property type="evidence" value="ECO:0007669"/>
    <property type="project" value="TreeGrafter"/>
</dbReference>
<dbReference type="CDD" id="cd06261">
    <property type="entry name" value="TM_PBP2"/>
    <property type="match status" value="1"/>
</dbReference>
<feature type="transmembrane region" description="Helical" evidence="5">
    <location>
        <begin position="175"/>
        <end position="196"/>
    </location>
</feature>
<dbReference type="PROSITE" id="PS50928">
    <property type="entry name" value="ABC_TM1"/>
    <property type="match status" value="1"/>
</dbReference>
<protein>
    <submittedName>
        <fullName evidence="7">ABC-type amino acid transport system, permease component</fullName>
    </submittedName>
</protein>
<organism evidence="7 8">
    <name type="scientific">Treponema primitia (strain ATCC BAA-887 / DSM 12427 / ZAS-2)</name>
    <dbReference type="NCBI Taxonomy" id="545694"/>
    <lineage>
        <taxon>Bacteria</taxon>
        <taxon>Pseudomonadati</taxon>
        <taxon>Spirochaetota</taxon>
        <taxon>Spirochaetia</taxon>
        <taxon>Spirochaetales</taxon>
        <taxon>Treponemataceae</taxon>
        <taxon>Treponema</taxon>
    </lineage>
</organism>